<protein>
    <submittedName>
        <fullName evidence="2">Predicted nucleotide-binding protein containing TIR-like domain</fullName>
    </submittedName>
</protein>
<sequence>MPKIFIVYNDQTALEQLELILFKLGLEPYVLKFTSSDDLTTIEHFKQEISMQTNSPKFGIVLLTPDDIGYAKSAGKKDAQPRANQNVIFKMGMLISAISCRNLAILKKRDTEVPLDYEGINYIPFNEHVKETLPKLVELLNAAGFNLDTVNYENFCFA</sequence>
<evidence type="ECO:0000259" key="1">
    <source>
        <dbReference type="Pfam" id="PF10137"/>
    </source>
</evidence>
<dbReference type="OrthoDB" id="5497289at2"/>
<accession>A0A380ZGQ3</accession>
<evidence type="ECO:0000313" key="2">
    <source>
        <dbReference type="EMBL" id="SUV45482.1"/>
    </source>
</evidence>
<dbReference type="GO" id="GO:0050135">
    <property type="term" value="F:NADP+ nucleosidase activity"/>
    <property type="evidence" value="ECO:0007669"/>
    <property type="project" value="InterPro"/>
</dbReference>
<dbReference type="Pfam" id="PF10137">
    <property type="entry name" value="CAP12-PCTIR_TIR"/>
    <property type="match status" value="1"/>
</dbReference>
<name>A0A380ZGQ3_BARDO</name>
<feature type="domain" description="CD-NTase-associated protein 12/Pycsar effector protein TIR" evidence="1">
    <location>
        <begin position="3"/>
        <end position="126"/>
    </location>
</feature>
<dbReference type="AlphaFoldDB" id="A0A380ZGQ3"/>
<gene>
    <name evidence="2" type="ORF">NCTC12862_01220</name>
</gene>
<dbReference type="Proteomes" id="UP000254950">
    <property type="component" value="Unassembled WGS sequence"/>
</dbReference>
<organism evidence="2 3">
    <name type="scientific">Bartonella doshiae</name>
    <dbReference type="NCBI Taxonomy" id="33044"/>
    <lineage>
        <taxon>Bacteria</taxon>
        <taxon>Pseudomonadati</taxon>
        <taxon>Pseudomonadota</taxon>
        <taxon>Alphaproteobacteria</taxon>
        <taxon>Hyphomicrobiales</taxon>
        <taxon>Bartonellaceae</taxon>
        <taxon>Bartonella</taxon>
    </lineage>
</organism>
<dbReference type="EMBL" id="UFTF01000001">
    <property type="protein sequence ID" value="SUV45482.1"/>
    <property type="molecule type" value="Genomic_DNA"/>
</dbReference>
<reference evidence="2 3" key="1">
    <citation type="submission" date="2018-06" db="EMBL/GenBank/DDBJ databases">
        <authorList>
            <consortium name="Pathogen Informatics"/>
            <person name="Doyle S."/>
        </authorList>
    </citation>
    <scope>NUCLEOTIDE SEQUENCE [LARGE SCALE GENOMIC DNA]</scope>
    <source>
        <strain evidence="2 3">NCTC12862</strain>
    </source>
</reference>
<dbReference type="InterPro" id="IPR019302">
    <property type="entry name" value="CAP12/PCTIR_TIR_dom"/>
</dbReference>
<proteinExistence type="predicted"/>
<dbReference type="RefSeq" id="WP_004857186.1">
    <property type="nucleotide sequence ID" value="NZ_CACVBH010000014.1"/>
</dbReference>
<evidence type="ECO:0000313" key="3">
    <source>
        <dbReference type="Proteomes" id="UP000254950"/>
    </source>
</evidence>